<name>A0A5K8AAL4_9BACT</name>
<organism evidence="7 8">
    <name type="scientific">Desulfosarcina ovata subsp. ovata</name>
    <dbReference type="NCBI Taxonomy" id="2752305"/>
    <lineage>
        <taxon>Bacteria</taxon>
        <taxon>Pseudomonadati</taxon>
        <taxon>Thermodesulfobacteriota</taxon>
        <taxon>Desulfobacteria</taxon>
        <taxon>Desulfobacterales</taxon>
        <taxon>Desulfosarcinaceae</taxon>
        <taxon>Desulfosarcina</taxon>
    </lineage>
</organism>
<dbReference type="Pfam" id="PF13534">
    <property type="entry name" value="Fer4_17"/>
    <property type="match status" value="1"/>
</dbReference>
<feature type="domain" description="Cysteine-rich" evidence="6">
    <location>
        <begin position="131"/>
        <end position="208"/>
    </location>
</feature>
<protein>
    <recommendedName>
        <fullName evidence="6">Cysteine-rich domain-containing protein</fullName>
    </recommendedName>
</protein>
<dbReference type="InterPro" id="IPR004017">
    <property type="entry name" value="Cys_rich_dom"/>
</dbReference>
<keyword evidence="3" id="KW-0560">Oxidoreductase</keyword>
<accession>A0A5K8AAL4</accession>
<dbReference type="InterPro" id="IPR051460">
    <property type="entry name" value="HdrC_iron-sulfur_subunit"/>
</dbReference>
<keyword evidence="4" id="KW-0408">Iron</keyword>
<evidence type="ECO:0000256" key="2">
    <source>
        <dbReference type="ARBA" id="ARBA00022723"/>
    </source>
</evidence>
<keyword evidence="2" id="KW-0479">Metal-binding</keyword>
<dbReference type="GO" id="GO:0046872">
    <property type="term" value="F:metal ion binding"/>
    <property type="evidence" value="ECO:0007669"/>
    <property type="project" value="UniProtKB-KW"/>
</dbReference>
<dbReference type="PROSITE" id="PS00198">
    <property type="entry name" value="4FE4S_FER_1"/>
    <property type="match status" value="1"/>
</dbReference>
<evidence type="ECO:0000313" key="7">
    <source>
        <dbReference type="EMBL" id="BBO89571.1"/>
    </source>
</evidence>
<dbReference type="GO" id="GO:0016491">
    <property type="term" value="F:oxidoreductase activity"/>
    <property type="evidence" value="ECO:0007669"/>
    <property type="project" value="UniProtKB-KW"/>
</dbReference>
<feature type="domain" description="Cysteine-rich" evidence="6">
    <location>
        <begin position="242"/>
        <end position="324"/>
    </location>
</feature>
<evidence type="ECO:0000256" key="3">
    <source>
        <dbReference type="ARBA" id="ARBA00023002"/>
    </source>
</evidence>
<keyword evidence="5" id="KW-0411">Iron-sulfur</keyword>
<dbReference type="Proteomes" id="UP000422108">
    <property type="component" value="Chromosome"/>
</dbReference>
<dbReference type="Pfam" id="PF02754">
    <property type="entry name" value="CCG"/>
    <property type="match status" value="2"/>
</dbReference>
<dbReference type="AlphaFoldDB" id="A0A5K8AAL4"/>
<evidence type="ECO:0000259" key="6">
    <source>
        <dbReference type="Pfam" id="PF02754"/>
    </source>
</evidence>
<dbReference type="RefSeq" id="WP_155310745.1">
    <property type="nucleotide sequence ID" value="NZ_AP021879.1"/>
</dbReference>
<proteinExistence type="predicted"/>
<evidence type="ECO:0000256" key="1">
    <source>
        <dbReference type="ARBA" id="ARBA00022485"/>
    </source>
</evidence>
<dbReference type="Gene3D" id="1.10.1060.10">
    <property type="entry name" value="Alpha-helical ferredoxin"/>
    <property type="match status" value="1"/>
</dbReference>
<dbReference type="PANTHER" id="PTHR43255:SF1">
    <property type="entry name" value="IRON-SULFUR-BINDING OXIDOREDUCTASE FADF-RELATED"/>
    <property type="match status" value="1"/>
</dbReference>
<dbReference type="InterPro" id="IPR017900">
    <property type="entry name" value="4Fe4S_Fe_S_CS"/>
</dbReference>
<dbReference type="GO" id="GO:0051539">
    <property type="term" value="F:4 iron, 4 sulfur cluster binding"/>
    <property type="evidence" value="ECO:0007669"/>
    <property type="project" value="UniProtKB-KW"/>
</dbReference>
<evidence type="ECO:0000313" key="8">
    <source>
        <dbReference type="Proteomes" id="UP000422108"/>
    </source>
</evidence>
<gene>
    <name evidence="7" type="ORF">DSCOOX_27510</name>
</gene>
<dbReference type="GO" id="GO:0005886">
    <property type="term" value="C:plasma membrane"/>
    <property type="evidence" value="ECO:0007669"/>
    <property type="project" value="TreeGrafter"/>
</dbReference>
<evidence type="ECO:0000256" key="4">
    <source>
        <dbReference type="ARBA" id="ARBA00023004"/>
    </source>
</evidence>
<dbReference type="EMBL" id="AP021879">
    <property type="protein sequence ID" value="BBO89571.1"/>
    <property type="molecule type" value="Genomic_DNA"/>
</dbReference>
<dbReference type="SUPFAM" id="SSF46548">
    <property type="entry name" value="alpha-helical ferredoxin"/>
    <property type="match status" value="1"/>
</dbReference>
<keyword evidence="1" id="KW-0004">4Fe-4S</keyword>
<sequence>MSNNSDRMDKYSTPLRQTIDRIGSTCTDCGACQAGCAFLQHYGTPKAIIEKYDFSDPANQQLAFECSLCGLCGAVCPEKLDPGELFLAIRREAVIHENGNFASYRTILAYEKRGSSALFSYYGLPDGCDTVFFPGCTLPGTRPESTWRLFAHLQRSIPALGIVFDCCTKPSHDLGRQGHFDRMFAEMRDYLRSNGVRRVLTACPNCHKIFKQYGNGLAVETVYEILSRGELPAAARGDGELAIHDPCPLRRESAVQDSVRTILRRMGLTVTEMKHRRGRTLCCGEGGSVGFMRPELARNWRRIRSREAQGRKLVTYCAGCAGFLNRKTPTVHLADVLFFPEKALNGSMRGAGSPLTYINRLILKRRFKKSLAAATQRAGRNPS</sequence>
<keyword evidence="8" id="KW-1185">Reference proteome</keyword>
<evidence type="ECO:0000256" key="5">
    <source>
        <dbReference type="ARBA" id="ARBA00023014"/>
    </source>
</evidence>
<reference evidence="7 8" key="1">
    <citation type="submission" date="2019-11" db="EMBL/GenBank/DDBJ databases">
        <title>Comparative genomics of hydrocarbon-degrading Desulfosarcina strains.</title>
        <authorList>
            <person name="Watanabe M."/>
            <person name="Kojima H."/>
            <person name="Fukui M."/>
        </authorList>
    </citation>
    <scope>NUCLEOTIDE SEQUENCE [LARGE SCALE GENOMIC DNA]</scope>
    <source>
        <strain evidence="8">oXyS1</strain>
    </source>
</reference>
<dbReference type="InterPro" id="IPR009051">
    <property type="entry name" value="Helical_ferredxn"/>
</dbReference>
<dbReference type="PANTHER" id="PTHR43255">
    <property type="entry name" value="IRON-SULFUR-BINDING OXIDOREDUCTASE FADF-RELATED-RELATED"/>
    <property type="match status" value="1"/>
</dbReference>